<gene>
    <name evidence="2" type="ORF">EHQ59_07685</name>
</gene>
<dbReference type="EMBL" id="RQGG01000019">
    <property type="protein sequence ID" value="TGL54066.1"/>
    <property type="molecule type" value="Genomic_DNA"/>
</dbReference>
<dbReference type="Pfam" id="PF17164">
    <property type="entry name" value="DUF5122"/>
    <property type="match status" value="2"/>
</dbReference>
<name>A0A4R9JTB8_9LEPT</name>
<proteinExistence type="predicted"/>
<feature type="chain" id="PRO_5020836134" description="Galactose oxidase" evidence="1">
    <location>
        <begin position="20"/>
        <end position="778"/>
    </location>
</feature>
<dbReference type="InterPro" id="IPR015915">
    <property type="entry name" value="Kelch-typ_b-propeller"/>
</dbReference>
<keyword evidence="3" id="KW-1185">Reference proteome</keyword>
<accession>A0A4R9JTB8</accession>
<dbReference type="RefSeq" id="WP_135618961.1">
    <property type="nucleotide sequence ID" value="NZ_RQGG01000019.1"/>
</dbReference>
<feature type="signal peptide" evidence="1">
    <location>
        <begin position="1"/>
        <end position="19"/>
    </location>
</feature>
<dbReference type="InterPro" id="IPR013431">
    <property type="entry name" value="Delta_60_rpt"/>
</dbReference>
<evidence type="ECO:0000313" key="2">
    <source>
        <dbReference type="EMBL" id="TGL54066.1"/>
    </source>
</evidence>
<organism evidence="2 3">
    <name type="scientific">Leptospira kemamanensis</name>
    <dbReference type="NCBI Taxonomy" id="2484942"/>
    <lineage>
        <taxon>Bacteria</taxon>
        <taxon>Pseudomonadati</taxon>
        <taxon>Spirochaetota</taxon>
        <taxon>Spirochaetia</taxon>
        <taxon>Leptospirales</taxon>
        <taxon>Leptospiraceae</taxon>
        <taxon>Leptospira</taxon>
    </lineage>
</organism>
<protein>
    <recommendedName>
        <fullName evidence="4">Galactose oxidase</fullName>
    </recommendedName>
</protein>
<dbReference type="SUPFAM" id="SSF117281">
    <property type="entry name" value="Kelch motif"/>
    <property type="match status" value="1"/>
</dbReference>
<dbReference type="OrthoDB" id="340196at2"/>
<dbReference type="InterPro" id="IPR011043">
    <property type="entry name" value="Gal_Oxase/kelch_b-propeller"/>
</dbReference>
<sequence length="778" mass="84115">MKSFLSFAFVWFLFLTLTACKPPSLNNGCDPSSRSFFELLVVKNAINDRSPSCIPYLDRIQTSFLNYGVFDAGSSSGIFSAAIHQGKMIIAGTFTQLAVATGGGAFVWKDSAKPIGSTYCPQLDVFDDSSNTAGSINHAVKDPDGNLFILGNFSHIQGVSRRYLAKINPNCQLDQNFNANLNNIGAFYYDILYLEGRIFISGSFQSALGPITNVPVATNRSHVASFNAVTGQLDDWNPNISGSNVKSIVTDGTFIYIGGDFTAVNANGAGNLGKLHKDNGTTFYPTMNTNGGVNALAIHNGVLYFGGYFSTAGLDSRSRLAAINLSDNTLLPYFNTLGIVGFSVEDLVIYNDQLIVAGEISSPRLGMLKTDLTGNLLDSDYSIGGGVQAVYKLSVIDDKLFAFGFFETVRSISRNHFFQLDLITDEVTSFDPKFLNTNTSALGVAIPFKDNVIFLGGGFGAIDTQNKKYLAEIDLETGIPTPWDPNPDSVVNKLTIHNATLYLTGTFTTILGTTRNSSAAIDLNTYSLLDWNPVFSNGSVETMLVVDQSIYVGGTFQNINTIPYNRLAKIDAITGAPDSSFLPNPSGEVRSLQFYNNELYAIGQFTSIPNAATYLASLNPITGGFIRTHTDTFDNNFSAYSGFISDNRLIMTGQYSTTAPYIANGFSIYNIPDLTSVTPSGSFSNNGQFMRSAVQNEKQIFFGGNIENFGGLSRVGIMSINRSTFALTAWDPKLSSGTNVYEVMLKDQAIYVVGSIPGVANRYRSGIVKLDLETGASY</sequence>
<dbReference type="AlphaFoldDB" id="A0A4R9JTB8"/>
<dbReference type="SUPFAM" id="SSF50965">
    <property type="entry name" value="Galactose oxidase, central domain"/>
    <property type="match status" value="1"/>
</dbReference>
<dbReference type="Proteomes" id="UP000297609">
    <property type="component" value="Unassembled WGS sequence"/>
</dbReference>
<dbReference type="GO" id="GO:1902929">
    <property type="term" value="C:plasma membrane of growing cell tip"/>
    <property type="evidence" value="ECO:0007669"/>
    <property type="project" value="TreeGrafter"/>
</dbReference>
<keyword evidence="1" id="KW-0732">Signal</keyword>
<comment type="caution">
    <text evidence="2">The sequence shown here is derived from an EMBL/GenBank/DDBJ whole genome shotgun (WGS) entry which is preliminary data.</text>
</comment>
<evidence type="ECO:0000313" key="3">
    <source>
        <dbReference type="Proteomes" id="UP000297609"/>
    </source>
</evidence>
<evidence type="ECO:0000256" key="1">
    <source>
        <dbReference type="SAM" id="SignalP"/>
    </source>
</evidence>
<reference evidence="2" key="1">
    <citation type="journal article" date="2019" name="PLoS Negl. Trop. Dis.">
        <title>Revisiting the worldwide diversity of Leptospira species in the environment.</title>
        <authorList>
            <person name="Vincent A.T."/>
            <person name="Schiettekatte O."/>
            <person name="Bourhy P."/>
            <person name="Veyrier F.J."/>
            <person name="Picardeau M."/>
        </authorList>
    </citation>
    <scope>NUCLEOTIDE SEQUENCE [LARGE SCALE GENOMIC DNA]</scope>
    <source>
        <strain evidence="2">201702454</strain>
    </source>
</reference>
<dbReference type="InterPro" id="IPR015943">
    <property type="entry name" value="WD40/YVTN_repeat-like_dom_sf"/>
</dbReference>
<dbReference type="PANTHER" id="PTHR31778">
    <property type="entry name" value="BUD SITE SELECTION PROTEIN RAX2"/>
    <property type="match status" value="1"/>
</dbReference>
<dbReference type="PANTHER" id="PTHR31778:SF2">
    <property type="entry name" value="BUD SITE SELECTION PROTEIN RAX2"/>
    <property type="match status" value="1"/>
</dbReference>
<evidence type="ECO:0008006" key="4">
    <source>
        <dbReference type="Google" id="ProtNLM"/>
    </source>
</evidence>
<dbReference type="Gene3D" id="2.130.10.10">
    <property type="entry name" value="YVTN repeat-like/Quinoprotein amine dehydrogenase"/>
    <property type="match status" value="1"/>
</dbReference>
<dbReference type="PROSITE" id="PS51257">
    <property type="entry name" value="PROKAR_LIPOPROTEIN"/>
    <property type="match status" value="1"/>
</dbReference>